<evidence type="ECO:0000256" key="1">
    <source>
        <dbReference type="SAM" id="SignalP"/>
    </source>
</evidence>
<dbReference type="RefSeq" id="WP_323334575.1">
    <property type="nucleotide sequence ID" value="NZ_JAYFSI010000013.1"/>
</dbReference>
<organism evidence="2 3">
    <name type="scientific">Amycolatopsis heterodermiae</name>
    <dbReference type="NCBI Taxonomy" id="3110235"/>
    <lineage>
        <taxon>Bacteria</taxon>
        <taxon>Bacillati</taxon>
        <taxon>Actinomycetota</taxon>
        <taxon>Actinomycetes</taxon>
        <taxon>Pseudonocardiales</taxon>
        <taxon>Pseudonocardiaceae</taxon>
        <taxon>Amycolatopsis</taxon>
    </lineage>
</organism>
<gene>
    <name evidence="2" type="ORF">VA596_40165</name>
</gene>
<name>A0ABU5RHP4_9PSEU</name>
<sequence length="144" mass="15967">MFESTTRSSRIGRWVLAVVTVPVAAMAMTVAPASAATTGISTVSSWEDCPAGWFCAWENADATGHWARFQQGSPDLTKAINGYVFNDKFQYAYNNTGSLWGLYENIEYDDIHGRYLLIKSGWRGPLAPKYNFAKLTSSLSWLVP</sequence>
<keyword evidence="1" id="KW-0732">Signal</keyword>
<feature type="chain" id="PRO_5045883526" evidence="1">
    <location>
        <begin position="36"/>
        <end position="144"/>
    </location>
</feature>
<dbReference type="Proteomes" id="UP001304298">
    <property type="component" value="Unassembled WGS sequence"/>
</dbReference>
<evidence type="ECO:0000313" key="2">
    <source>
        <dbReference type="EMBL" id="MEA5365798.1"/>
    </source>
</evidence>
<feature type="signal peptide" evidence="1">
    <location>
        <begin position="1"/>
        <end position="35"/>
    </location>
</feature>
<proteinExistence type="predicted"/>
<reference evidence="2 3" key="1">
    <citation type="submission" date="2023-12" db="EMBL/GenBank/DDBJ databases">
        <title>Amycolatopsis sp. V23-08.</title>
        <authorList>
            <person name="Somphong A."/>
        </authorList>
    </citation>
    <scope>NUCLEOTIDE SEQUENCE [LARGE SCALE GENOMIC DNA]</scope>
    <source>
        <strain evidence="2 3">V23-08</strain>
    </source>
</reference>
<keyword evidence="3" id="KW-1185">Reference proteome</keyword>
<dbReference type="Pfam" id="PF03995">
    <property type="entry name" value="Inhibitor_I36"/>
    <property type="match status" value="1"/>
</dbReference>
<accession>A0ABU5RHP4</accession>
<evidence type="ECO:0000313" key="3">
    <source>
        <dbReference type="Proteomes" id="UP001304298"/>
    </source>
</evidence>
<protein>
    <submittedName>
        <fullName evidence="2">Peptidase inhibitor family I36 protein</fullName>
    </submittedName>
</protein>
<dbReference type="EMBL" id="JAYFSI010000013">
    <property type="protein sequence ID" value="MEA5365798.1"/>
    <property type="molecule type" value="Genomic_DNA"/>
</dbReference>
<dbReference type="Gene3D" id="2.60.20.10">
    <property type="entry name" value="Crystallins"/>
    <property type="match status" value="1"/>
</dbReference>
<comment type="caution">
    <text evidence="2">The sequence shown here is derived from an EMBL/GenBank/DDBJ whole genome shotgun (WGS) entry which is preliminary data.</text>
</comment>